<keyword evidence="4" id="KW-1185">Reference proteome</keyword>
<dbReference type="InterPro" id="IPR036388">
    <property type="entry name" value="WH-like_DNA-bd_sf"/>
</dbReference>
<dbReference type="Proteomes" id="UP000005561">
    <property type="component" value="Unassembled WGS sequence"/>
</dbReference>
<dbReference type="Gene3D" id="1.10.10.10">
    <property type="entry name" value="Winged helix-like DNA-binding domain superfamily/Winged helix DNA-binding domain"/>
    <property type="match status" value="1"/>
</dbReference>
<dbReference type="GO" id="GO:0016987">
    <property type="term" value="F:sigma factor activity"/>
    <property type="evidence" value="ECO:0007669"/>
    <property type="project" value="InterPro"/>
</dbReference>
<name>C6LJ46_9FIRM</name>
<proteinExistence type="predicted"/>
<keyword evidence="1" id="KW-0812">Transmembrane</keyword>
<comment type="caution">
    <text evidence="3">The sequence shown here is derived from an EMBL/GenBank/DDBJ whole genome shotgun (WGS) entry which is preliminary data.</text>
</comment>
<dbReference type="GO" id="GO:0006352">
    <property type="term" value="P:DNA-templated transcription initiation"/>
    <property type="evidence" value="ECO:0007669"/>
    <property type="project" value="InterPro"/>
</dbReference>
<feature type="domain" description="RNA polymerase sigma factor 70 region 4 type 2" evidence="2">
    <location>
        <begin position="197"/>
        <end position="232"/>
    </location>
</feature>
<dbReference type="InterPro" id="IPR013249">
    <property type="entry name" value="RNA_pol_sigma70_r4_t2"/>
</dbReference>
<dbReference type="Pfam" id="PF08281">
    <property type="entry name" value="Sigma70_r4_2"/>
    <property type="match status" value="1"/>
</dbReference>
<feature type="transmembrane region" description="Helical" evidence="1">
    <location>
        <begin position="50"/>
        <end position="69"/>
    </location>
</feature>
<dbReference type="SUPFAM" id="SSF88659">
    <property type="entry name" value="Sigma3 and sigma4 domains of RNA polymerase sigma factors"/>
    <property type="match status" value="1"/>
</dbReference>
<sequence length="242" mass="28429">MQSLSIHSISGISRKPVKKVSVYVTLLLTMKSEVEYLLNRNYITYNRKGHRAFAVFLLSFFIGICRMAVSSAGCRSPPFQSGFLHFQKFRLEEIRMAYNHGREDRKWRIWKEAEEKVLREHGVDEAVIEQIRIEDRADFNSNRRFYRWTSDFGEYLEGMADTEQQAEPNTVADLLDEIENETLYQTLLTVDKHTLLILLLKMQGYSTREIAAMAGLTERAVYKRLERLRKKLKPIFYPFGEI</sequence>
<dbReference type="AlphaFoldDB" id="C6LJ46"/>
<dbReference type="GO" id="GO:0003677">
    <property type="term" value="F:DNA binding"/>
    <property type="evidence" value="ECO:0007669"/>
    <property type="project" value="InterPro"/>
</dbReference>
<reference evidence="3" key="1">
    <citation type="submission" date="2009-07" db="EMBL/GenBank/DDBJ databases">
        <authorList>
            <person name="Weinstock G."/>
            <person name="Sodergren E."/>
            <person name="Clifton S."/>
            <person name="Fulton L."/>
            <person name="Fulton B."/>
            <person name="Courtney L."/>
            <person name="Fronick C."/>
            <person name="Harrison M."/>
            <person name="Strong C."/>
            <person name="Farmer C."/>
            <person name="Delahaunty K."/>
            <person name="Markovic C."/>
            <person name="Hall O."/>
            <person name="Minx P."/>
            <person name="Tomlinson C."/>
            <person name="Mitreva M."/>
            <person name="Nelson J."/>
            <person name="Hou S."/>
            <person name="Wollam A."/>
            <person name="Pepin K.H."/>
            <person name="Johnson M."/>
            <person name="Bhonagiri V."/>
            <person name="Nash W.E."/>
            <person name="Warren W."/>
            <person name="Chinwalla A."/>
            <person name="Mardis E.R."/>
            <person name="Wilson R.K."/>
        </authorList>
    </citation>
    <scope>NUCLEOTIDE SEQUENCE [LARGE SCALE GENOMIC DNA]</scope>
    <source>
        <strain evidence="3">DSM 14469</strain>
    </source>
</reference>
<evidence type="ECO:0000313" key="3">
    <source>
        <dbReference type="EMBL" id="EET59366.1"/>
    </source>
</evidence>
<evidence type="ECO:0000256" key="1">
    <source>
        <dbReference type="SAM" id="Phobius"/>
    </source>
</evidence>
<gene>
    <name evidence="3" type="ORF">BRYFOR_08680</name>
</gene>
<protein>
    <submittedName>
        <fullName evidence="3">RNA polymerase sigma factor, sigma-70 family</fullName>
    </submittedName>
</protein>
<dbReference type="EMBL" id="ACCL02000019">
    <property type="protein sequence ID" value="EET59366.1"/>
    <property type="molecule type" value="Genomic_DNA"/>
</dbReference>
<dbReference type="eggNOG" id="COG1595">
    <property type="taxonomic scope" value="Bacteria"/>
</dbReference>
<accession>C6LJ46</accession>
<evidence type="ECO:0000313" key="4">
    <source>
        <dbReference type="Proteomes" id="UP000005561"/>
    </source>
</evidence>
<dbReference type="STRING" id="168384.SAMN05660368_00827"/>
<keyword evidence="1" id="KW-1133">Transmembrane helix</keyword>
<dbReference type="InterPro" id="IPR013324">
    <property type="entry name" value="RNA_pol_sigma_r3/r4-like"/>
</dbReference>
<organism evidence="3 4">
    <name type="scientific">Marvinbryantia formatexigens DSM 14469</name>
    <dbReference type="NCBI Taxonomy" id="478749"/>
    <lineage>
        <taxon>Bacteria</taxon>
        <taxon>Bacillati</taxon>
        <taxon>Bacillota</taxon>
        <taxon>Clostridia</taxon>
        <taxon>Lachnospirales</taxon>
        <taxon>Lachnospiraceae</taxon>
        <taxon>Marvinbryantia</taxon>
    </lineage>
</organism>
<keyword evidence="1" id="KW-0472">Membrane</keyword>
<evidence type="ECO:0000259" key="2">
    <source>
        <dbReference type="Pfam" id="PF08281"/>
    </source>
</evidence>